<dbReference type="AlphaFoldDB" id="G4QI40"/>
<proteinExistence type="predicted"/>
<sequence length="47" mass="5646">MIDKLAILVSNFVICWSIYQLWKYEKSEADNKKQIKNKVQKIKDESK</sequence>
<keyword evidence="1" id="KW-0812">Transmembrane</keyword>
<dbReference type="RefSeq" id="WP_014109527.1">
    <property type="nucleotide sequence ID" value="NC_016041.1"/>
</dbReference>
<evidence type="ECO:0000256" key="1">
    <source>
        <dbReference type="SAM" id="Phobius"/>
    </source>
</evidence>
<keyword evidence="3" id="KW-1185">Reference proteome</keyword>
<dbReference type="HOGENOM" id="CLU_3168572_0_0_6"/>
<gene>
    <name evidence="2" type="ordered locus">GNIT_2557</name>
</gene>
<feature type="transmembrane region" description="Helical" evidence="1">
    <location>
        <begin position="6"/>
        <end position="22"/>
    </location>
</feature>
<organism evidence="2 3">
    <name type="scientific">Glaciecola nitratireducens (strain JCM 12485 / KCTC 12276 / FR1064)</name>
    <dbReference type="NCBI Taxonomy" id="1085623"/>
    <lineage>
        <taxon>Bacteria</taxon>
        <taxon>Pseudomonadati</taxon>
        <taxon>Pseudomonadota</taxon>
        <taxon>Gammaproteobacteria</taxon>
        <taxon>Alteromonadales</taxon>
        <taxon>Alteromonadaceae</taxon>
        <taxon>Brumicola</taxon>
    </lineage>
</organism>
<accession>G4QI40</accession>
<name>G4QI40_GLANF</name>
<evidence type="ECO:0000313" key="2">
    <source>
        <dbReference type="EMBL" id="AEP30654.1"/>
    </source>
</evidence>
<dbReference type="KEGG" id="gni:GNIT_2557"/>
<evidence type="ECO:0000313" key="3">
    <source>
        <dbReference type="Proteomes" id="UP000009282"/>
    </source>
</evidence>
<dbReference type="Proteomes" id="UP000009282">
    <property type="component" value="Chromosome"/>
</dbReference>
<reference evidence="2 3" key="1">
    <citation type="journal article" date="2011" name="J. Bacteriol.">
        <title>Complete genome sequence of seawater bacterium Glaciecola nitratireducens FR1064T.</title>
        <authorList>
            <person name="Bian F."/>
            <person name="Qin Q.L."/>
            <person name="Xie B.B."/>
            <person name="Shu Y.L."/>
            <person name="Zhang X.Y."/>
            <person name="Yu Y."/>
            <person name="Chen B."/>
            <person name="Chen X.L."/>
            <person name="Zhou B.C."/>
            <person name="Zhang Y.Z."/>
        </authorList>
    </citation>
    <scope>NUCLEOTIDE SEQUENCE [LARGE SCALE GENOMIC DNA]</scope>
    <source>
        <strain evidence="3">JCM 12485 / KCTC 12276 / FR1064</strain>
    </source>
</reference>
<keyword evidence="1" id="KW-1133">Transmembrane helix</keyword>
<protein>
    <submittedName>
        <fullName evidence="2">Uncharacterized protein</fullName>
    </submittedName>
</protein>
<dbReference type="EMBL" id="CP003060">
    <property type="protein sequence ID" value="AEP30654.1"/>
    <property type="molecule type" value="Genomic_DNA"/>
</dbReference>
<keyword evidence="1" id="KW-0472">Membrane</keyword>